<accession>A0A919LG58</accession>
<comment type="caution">
    <text evidence="2">The sequence shown here is derived from an EMBL/GenBank/DDBJ whole genome shotgun (WGS) entry which is preliminary data.</text>
</comment>
<name>A0A919LG58_9ACTN</name>
<dbReference type="Proteomes" id="UP000600026">
    <property type="component" value="Unassembled WGS sequence"/>
</dbReference>
<reference evidence="2" key="1">
    <citation type="submission" date="2020-09" db="EMBL/GenBank/DDBJ databases">
        <title>Whole genome shotgun sequence of Streptomyces xanthophaeus NBRC 12829.</title>
        <authorList>
            <person name="Komaki H."/>
            <person name="Tamura T."/>
        </authorList>
    </citation>
    <scope>NUCLEOTIDE SEQUENCE</scope>
    <source>
        <strain evidence="2">NBRC 12829</strain>
    </source>
</reference>
<keyword evidence="3" id="KW-1185">Reference proteome</keyword>
<evidence type="ECO:0000313" key="2">
    <source>
        <dbReference type="EMBL" id="GHI90380.1"/>
    </source>
</evidence>
<evidence type="ECO:0000313" key="3">
    <source>
        <dbReference type="Proteomes" id="UP000600026"/>
    </source>
</evidence>
<dbReference type="EMBL" id="BNEE01000011">
    <property type="protein sequence ID" value="GHI90380.1"/>
    <property type="molecule type" value="Genomic_DNA"/>
</dbReference>
<sequence>MGKRQRRRNRQQKQPKTIVKQQSQLRHLIPSTDHPLLEVVFKPDVSDEDKAVCLDYWSFFQPGTWSYKVAEIGATTAVLRTVKASCHADLLTIVCPDCAGPKRIHSRSDMVATRKWAPDVFPSEETVTGGSCHDCQTAAAEHAAQEAQRVAEEHRQQNQARVDAASSWLQEQAGRDFPSSYPSVVDALTLVSMVDIMQRKDTETIGPLQSLDYSLAASAEVDVEVFRSLHQERWISPTLPATTGDFAFDDDGTVRGVYIKQIPWCLAPALGSKTAARREITSLLGRMLISRADEVRHQVHKLQAGMAVTYLEGLLIRTYQEEPIPEHRLPDAYETLLGALREGFTLGQLIAIAWSAAAAAVAWGQRTPGLKPGNVSAAAVTNVGRRIGFLHDRRIEEYDLPNWVARPATLGTALRLLEQHDAEIEALSRFLTLKQRTEARPLETAEFDGDMADLQSDETDHNMESFLDDLRAGRKQEPSGPAITYALVTPEGELEFHTAPVDGMRDKVGSAGAGVVDRIWLPSPSSVHAYVAELVTASSESSNPVADEILRLLDCHDGPFYGPISFFAISAHATQPRSLDEDQREMLRAAHEVARGRAGLDS</sequence>
<feature type="region of interest" description="Disordered" evidence="1">
    <location>
        <begin position="1"/>
        <end position="21"/>
    </location>
</feature>
<feature type="compositionally biased region" description="Basic residues" evidence="1">
    <location>
        <begin position="1"/>
        <end position="13"/>
    </location>
</feature>
<dbReference type="OrthoDB" id="3432331at2"/>
<dbReference type="RefSeq" id="WP_031143187.1">
    <property type="nucleotide sequence ID" value="NZ_BNEE01000011.1"/>
</dbReference>
<evidence type="ECO:0000256" key="1">
    <source>
        <dbReference type="SAM" id="MobiDB-lite"/>
    </source>
</evidence>
<organism evidence="2 3">
    <name type="scientific">Streptomyces xanthophaeus</name>
    <dbReference type="NCBI Taxonomy" id="67385"/>
    <lineage>
        <taxon>Bacteria</taxon>
        <taxon>Bacillati</taxon>
        <taxon>Actinomycetota</taxon>
        <taxon>Actinomycetes</taxon>
        <taxon>Kitasatosporales</taxon>
        <taxon>Streptomycetaceae</taxon>
        <taxon>Streptomyces</taxon>
    </lineage>
</organism>
<gene>
    <name evidence="2" type="ORF">Sxan_77440</name>
</gene>
<dbReference type="AlphaFoldDB" id="A0A919LG58"/>
<proteinExistence type="predicted"/>
<protein>
    <submittedName>
        <fullName evidence="2">Uncharacterized protein</fullName>
    </submittedName>
</protein>